<dbReference type="EMBL" id="JAANQT010004122">
    <property type="protein sequence ID" value="KAG1300456.1"/>
    <property type="molecule type" value="Genomic_DNA"/>
</dbReference>
<evidence type="ECO:0000256" key="1">
    <source>
        <dbReference type="PROSITE-ProRule" id="PRU00047"/>
    </source>
</evidence>
<dbReference type="Proteomes" id="UP000716291">
    <property type="component" value="Unassembled WGS sequence"/>
</dbReference>
<comment type="caution">
    <text evidence="4">The sequence shown here is derived from an EMBL/GenBank/DDBJ whole genome shotgun (WGS) entry which is preliminary data.</text>
</comment>
<dbReference type="GO" id="GO:0008270">
    <property type="term" value="F:zinc ion binding"/>
    <property type="evidence" value="ECO:0007669"/>
    <property type="project" value="UniProtKB-KW"/>
</dbReference>
<evidence type="ECO:0000256" key="2">
    <source>
        <dbReference type="SAM" id="MobiDB-lite"/>
    </source>
</evidence>
<dbReference type="Pfam" id="PF00098">
    <property type="entry name" value="zf-CCHC"/>
    <property type="match status" value="1"/>
</dbReference>
<dbReference type="SUPFAM" id="SSF56219">
    <property type="entry name" value="DNase I-like"/>
    <property type="match status" value="1"/>
</dbReference>
<dbReference type="InterPro" id="IPR036875">
    <property type="entry name" value="Znf_CCHC_sf"/>
</dbReference>
<keyword evidence="1" id="KW-0479">Metal-binding</keyword>
<dbReference type="Gene3D" id="3.60.10.10">
    <property type="entry name" value="Endonuclease/exonuclease/phosphatase"/>
    <property type="match status" value="1"/>
</dbReference>
<dbReference type="InterPro" id="IPR001878">
    <property type="entry name" value="Znf_CCHC"/>
</dbReference>
<dbReference type="InterPro" id="IPR036691">
    <property type="entry name" value="Endo/exonu/phosph_ase_sf"/>
</dbReference>
<dbReference type="PROSITE" id="PS50158">
    <property type="entry name" value="ZF_CCHC"/>
    <property type="match status" value="2"/>
</dbReference>
<dbReference type="SMART" id="SM00343">
    <property type="entry name" value="ZnF_C2HC"/>
    <property type="match status" value="2"/>
</dbReference>
<evidence type="ECO:0000313" key="4">
    <source>
        <dbReference type="EMBL" id="KAG1300456.1"/>
    </source>
</evidence>
<feature type="region of interest" description="Disordered" evidence="2">
    <location>
        <begin position="43"/>
        <end position="62"/>
    </location>
</feature>
<feature type="compositionally biased region" description="Acidic residues" evidence="2">
    <location>
        <begin position="149"/>
        <end position="158"/>
    </location>
</feature>
<protein>
    <recommendedName>
        <fullName evidence="3">CCHC-type domain-containing protein</fullName>
    </recommendedName>
</protein>
<keyword evidence="1" id="KW-0862">Zinc</keyword>
<sequence length="390" mass="44308">MEQHCFYCHKPGHIKTACPRLDRQRNRTCYNCGSPEHLFRSCPKRGTDRVGDKRRREDHIDPSSLLSIQQTPVSATPSIKFTGNKASVDIDQHHLSASLNYPVGLTVQPSATALDEPEKINEENDSDSSYHPDDDVDDDCSVDSKETDEMSMDEEEFNELSKDQELSLVELTNARLEHTDNPSIHGSSWPLSTVEASKKNLSSTGRAFSHTLRSLPYDILALHETHAATSELQSSFDLCLRASSSAWTSHCGLVSFNPSLTVHRLWSSDDERLLAAEVRHTSQLYDPFTVYVLYAPANRTECRFFLQNLSNTYCATDISTSRSVLLGDFNHNIHQPTASPTTRSWFSWLRTHWFDALHDDDNCRDLPTFTNVSTIDFLLVIFRVYNIRKY</sequence>
<keyword evidence="1" id="KW-0863">Zinc-finger</keyword>
<accession>A0A9P6WWW9</accession>
<keyword evidence="5" id="KW-1185">Reference proteome</keyword>
<dbReference type="Gene3D" id="4.10.60.10">
    <property type="entry name" value="Zinc finger, CCHC-type"/>
    <property type="match status" value="1"/>
</dbReference>
<dbReference type="AlphaFoldDB" id="A0A9P6WWW9"/>
<dbReference type="SUPFAM" id="SSF57756">
    <property type="entry name" value="Retrovirus zinc finger-like domains"/>
    <property type="match status" value="1"/>
</dbReference>
<name>A0A9P6WWW9_RHIOR</name>
<evidence type="ECO:0000259" key="3">
    <source>
        <dbReference type="PROSITE" id="PS50158"/>
    </source>
</evidence>
<reference evidence="4" key="1">
    <citation type="journal article" date="2020" name="Microb. Genom.">
        <title>Genetic diversity of clinical and environmental Mucorales isolates obtained from an investigation of mucormycosis cases among solid organ transplant recipients.</title>
        <authorList>
            <person name="Nguyen M.H."/>
            <person name="Kaul D."/>
            <person name="Muto C."/>
            <person name="Cheng S.J."/>
            <person name="Richter R.A."/>
            <person name="Bruno V.M."/>
            <person name="Liu G."/>
            <person name="Beyhan S."/>
            <person name="Sundermann A.J."/>
            <person name="Mounaud S."/>
            <person name="Pasculle A.W."/>
            <person name="Nierman W.C."/>
            <person name="Driscoll E."/>
            <person name="Cumbie R."/>
            <person name="Clancy C.J."/>
            <person name="Dupont C.L."/>
        </authorList>
    </citation>
    <scope>NUCLEOTIDE SEQUENCE</scope>
    <source>
        <strain evidence="4">GL11</strain>
    </source>
</reference>
<dbReference type="GO" id="GO:0003676">
    <property type="term" value="F:nucleic acid binding"/>
    <property type="evidence" value="ECO:0007669"/>
    <property type="project" value="InterPro"/>
</dbReference>
<dbReference type="OrthoDB" id="2289333at2759"/>
<organism evidence="4 5">
    <name type="scientific">Rhizopus oryzae</name>
    <name type="common">Mucormycosis agent</name>
    <name type="synonym">Rhizopus arrhizus var. delemar</name>
    <dbReference type="NCBI Taxonomy" id="64495"/>
    <lineage>
        <taxon>Eukaryota</taxon>
        <taxon>Fungi</taxon>
        <taxon>Fungi incertae sedis</taxon>
        <taxon>Mucoromycota</taxon>
        <taxon>Mucoromycotina</taxon>
        <taxon>Mucoromycetes</taxon>
        <taxon>Mucorales</taxon>
        <taxon>Mucorineae</taxon>
        <taxon>Rhizopodaceae</taxon>
        <taxon>Rhizopus</taxon>
    </lineage>
</organism>
<feature type="domain" description="CCHC-type" evidence="3">
    <location>
        <begin position="29"/>
        <end position="44"/>
    </location>
</feature>
<feature type="compositionally biased region" description="Basic and acidic residues" evidence="2">
    <location>
        <begin position="45"/>
        <end position="61"/>
    </location>
</feature>
<gene>
    <name evidence="4" type="ORF">G6F64_012684</name>
</gene>
<feature type="region of interest" description="Disordered" evidence="2">
    <location>
        <begin position="114"/>
        <end position="161"/>
    </location>
</feature>
<feature type="domain" description="CCHC-type" evidence="3">
    <location>
        <begin position="5"/>
        <end position="20"/>
    </location>
</feature>
<feature type="compositionally biased region" description="Basic and acidic residues" evidence="2">
    <location>
        <begin position="116"/>
        <end position="133"/>
    </location>
</feature>
<proteinExistence type="predicted"/>
<evidence type="ECO:0000313" key="5">
    <source>
        <dbReference type="Proteomes" id="UP000716291"/>
    </source>
</evidence>